<sequence length="163" mass="17596">MEKHAESGQATVEAAVCIPVLFVLLLLLLQPAFLLYDRIVMMGAAQEACRLLATKTDALGDMQGACEAFVRHRLSAIPQTDCFHVHGGGCTWEIELDGDETAEEVRVRIATQVRPLPLVDAAGALLGFVNDKGNLVVEVEASAATQPAWVESRNPESWVGGWL</sequence>
<dbReference type="KEGG" id="ebz:J7S26_05935"/>
<organism evidence="4 6">
    <name type="scientific">Xiamenia xianingshaonis</name>
    <dbReference type="NCBI Taxonomy" id="2682776"/>
    <lineage>
        <taxon>Bacteria</taxon>
        <taxon>Bacillati</taxon>
        <taxon>Actinomycetota</taxon>
        <taxon>Coriobacteriia</taxon>
        <taxon>Eggerthellales</taxon>
        <taxon>Eggerthellaceae</taxon>
        <taxon>Xiamenia</taxon>
    </lineage>
</organism>
<protein>
    <submittedName>
        <fullName evidence="4">Pilus assembly protein</fullName>
    </submittedName>
</protein>
<dbReference type="Pfam" id="PF07811">
    <property type="entry name" value="TadE"/>
    <property type="match status" value="1"/>
</dbReference>
<dbReference type="RefSeq" id="WP_166339170.1">
    <property type="nucleotide sequence ID" value="NZ_CP072829.1"/>
</dbReference>
<dbReference type="EMBL" id="CP072829">
    <property type="protein sequence ID" value="QTU83912.1"/>
    <property type="molecule type" value="Genomic_DNA"/>
</dbReference>
<evidence type="ECO:0000313" key="5">
    <source>
        <dbReference type="Proteomes" id="UP000636394"/>
    </source>
</evidence>
<evidence type="ECO:0000256" key="1">
    <source>
        <dbReference type="SAM" id="Phobius"/>
    </source>
</evidence>
<feature type="transmembrane region" description="Helical" evidence="1">
    <location>
        <begin position="12"/>
        <end position="36"/>
    </location>
</feature>
<dbReference type="EMBL" id="WPCR01000005">
    <property type="protein sequence ID" value="NHM14041.1"/>
    <property type="molecule type" value="Genomic_DNA"/>
</dbReference>
<reference evidence="4" key="2">
    <citation type="submission" date="2021-04" db="EMBL/GenBank/DDBJ databases">
        <title>Novel species in family Eggerthellaceae.</title>
        <authorList>
            <person name="Zhang G."/>
        </authorList>
    </citation>
    <scope>NUCLEOTIDE SEQUENCE</scope>
    <source>
        <strain evidence="4">Zg-886</strain>
    </source>
</reference>
<feature type="domain" description="TadE-like" evidence="2">
    <location>
        <begin position="8"/>
        <end position="50"/>
    </location>
</feature>
<dbReference type="Proteomes" id="UP000671910">
    <property type="component" value="Chromosome"/>
</dbReference>
<evidence type="ECO:0000313" key="6">
    <source>
        <dbReference type="Proteomes" id="UP000671910"/>
    </source>
</evidence>
<keyword evidence="1" id="KW-0472">Membrane</keyword>
<dbReference type="AlphaFoldDB" id="A0A9E6MPD3"/>
<gene>
    <name evidence="3" type="ORF">GMI68_04560</name>
    <name evidence="4" type="ORF">J7S26_05935</name>
</gene>
<name>A0A9E6MPD3_9ACTN</name>
<reference evidence="3 5" key="1">
    <citation type="submission" date="2019-11" db="EMBL/GenBank/DDBJ databases">
        <title>Eggerthellaceae novel genus isolated from the rectal contents of marmort.</title>
        <authorList>
            <person name="Zhang G."/>
        </authorList>
    </citation>
    <scope>NUCLEOTIDE SEQUENCE [LARGE SCALE GENOMIC DNA]</scope>
    <source>
        <strain evidence="3">Zg-886</strain>
        <strain evidence="5">zg-886</strain>
    </source>
</reference>
<proteinExistence type="predicted"/>
<accession>A0A9E6MPD3</accession>
<keyword evidence="1" id="KW-0812">Transmembrane</keyword>
<dbReference type="InterPro" id="IPR012495">
    <property type="entry name" value="TadE-like_dom"/>
</dbReference>
<dbReference type="Proteomes" id="UP000636394">
    <property type="component" value="Unassembled WGS sequence"/>
</dbReference>
<evidence type="ECO:0000259" key="2">
    <source>
        <dbReference type="Pfam" id="PF07811"/>
    </source>
</evidence>
<evidence type="ECO:0000313" key="3">
    <source>
        <dbReference type="EMBL" id="NHM14041.1"/>
    </source>
</evidence>
<evidence type="ECO:0000313" key="4">
    <source>
        <dbReference type="EMBL" id="QTU83912.1"/>
    </source>
</evidence>
<keyword evidence="5" id="KW-1185">Reference proteome</keyword>
<keyword evidence="1" id="KW-1133">Transmembrane helix</keyword>